<evidence type="ECO:0000313" key="2">
    <source>
        <dbReference type="Proteomes" id="UP000611500"/>
    </source>
</evidence>
<dbReference type="AlphaFoldDB" id="A0A8J3HBD8"/>
<reference evidence="1" key="1">
    <citation type="journal article" date="2014" name="Int. J. Syst. Evol. Microbiol.">
        <title>Complete genome sequence of Corynebacterium casei LMG S-19264T (=DSM 44701T), isolated from a smear-ripened cheese.</title>
        <authorList>
            <consortium name="US DOE Joint Genome Institute (JGI-PGF)"/>
            <person name="Walter F."/>
            <person name="Albersmeier A."/>
            <person name="Kalinowski J."/>
            <person name="Ruckert C."/>
        </authorList>
    </citation>
    <scope>NUCLEOTIDE SEQUENCE</scope>
    <source>
        <strain evidence="1">CGMCC 1.7081</strain>
    </source>
</reference>
<comment type="caution">
    <text evidence="1">The sequence shown here is derived from an EMBL/GenBank/DDBJ whole genome shotgun (WGS) entry which is preliminary data.</text>
</comment>
<keyword evidence="2" id="KW-1185">Reference proteome</keyword>
<name>A0A8J3HBD8_9RHOB</name>
<evidence type="ECO:0000313" key="1">
    <source>
        <dbReference type="EMBL" id="GHH00093.1"/>
    </source>
</evidence>
<protein>
    <submittedName>
        <fullName evidence="1">Uncharacterized protein</fullName>
    </submittedName>
</protein>
<accession>A0A8J3HBD8</accession>
<reference evidence="1" key="2">
    <citation type="submission" date="2020-09" db="EMBL/GenBank/DDBJ databases">
        <authorList>
            <person name="Sun Q."/>
            <person name="Zhou Y."/>
        </authorList>
    </citation>
    <scope>NUCLEOTIDE SEQUENCE</scope>
    <source>
        <strain evidence="1">CGMCC 1.7081</strain>
    </source>
</reference>
<sequence length="62" mass="7227">MTRDHRETRIFVRTINLATGVQEGEEIMDHDNDHHRATLEQRLHWAVRNGRALTIGPTKLPD</sequence>
<organism evidence="1 2">
    <name type="scientific">Pseudodonghicola xiamenensis</name>
    <dbReference type="NCBI Taxonomy" id="337702"/>
    <lineage>
        <taxon>Bacteria</taxon>
        <taxon>Pseudomonadati</taxon>
        <taxon>Pseudomonadota</taxon>
        <taxon>Alphaproteobacteria</taxon>
        <taxon>Rhodobacterales</taxon>
        <taxon>Paracoccaceae</taxon>
        <taxon>Pseudodonghicola</taxon>
    </lineage>
</organism>
<dbReference type="EMBL" id="BNAP01000025">
    <property type="protein sequence ID" value="GHH00093.1"/>
    <property type="molecule type" value="Genomic_DNA"/>
</dbReference>
<gene>
    <name evidence="1" type="ORF">GCM10010961_36590</name>
</gene>
<dbReference type="Proteomes" id="UP000611500">
    <property type="component" value="Unassembled WGS sequence"/>
</dbReference>
<dbReference type="RefSeq" id="WP_028094728.1">
    <property type="nucleotide sequence ID" value="NZ_BNAP01000025.1"/>
</dbReference>
<proteinExistence type="predicted"/>